<feature type="transmembrane region" description="Helical" evidence="5">
    <location>
        <begin position="93"/>
        <end position="110"/>
    </location>
</feature>
<keyword evidence="5" id="KW-1133">Transmembrane helix</keyword>
<evidence type="ECO:0000256" key="4">
    <source>
        <dbReference type="PROSITE-ProRule" id="PRU01343"/>
    </source>
</evidence>
<sequence length="127" mass="14872">MASRSSSRTTARTQRRALACHHEEPPVLRVLGTKDNPGRLFLGCVYYQVHEECNFFCWVDAEQEESDPEKEQLRKKVVSLKFRLKAIEWKMKVAVYVELVGWFGLMYLWFADPGKMRSHHVMPLKSV</sequence>
<dbReference type="PROSITE" id="PS51999">
    <property type="entry name" value="ZF_GRF"/>
    <property type="match status" value="1"/>
</dbReference>
<dbReference type="Proteomes" id="UP001341840">
    <property type="component" value="Unassembled WGS sequence"/>
</dbReference>
<keyword evidence="1" id="KW-0479">Metal-binding</keyword>
<accession>A0ABU6SP08</accession>
<keyword evidence="3" id="KW-0862">Zinc</keyword>
<comment type="caution">
    <text evidence="7">The sequence shown here is derived from an EMBL/GenBank/DDBJ whole genome shotgun (WGS) entry which is preliminary data.</text>
</comment>
<protein>
    <recommendedName>
        <fullName evidence="6">GRF-type domain-containing protein</fullName>
    </recommendedName>
</protein>
<keyword evidence="5" id="KW-0472">Membrane</keyword>
<evidence type="ECO:0000259" key="6">
    <source>
        <dbReference type="PROSITE" id="PS51999"/>
    </source>
</evidence>
<organism evidence="7 8">
    <name type="scientific">Stylosanthes scabra</name>
    <dbReference type="NCBI Taxonomy" id="79078"/>
    <lineage>
        <taxon>Eukaryota</taxon>
        <taxon>Viridiplantae</taxon>
        <taxon>Streptophyta</taxon>
        <taxon>Embryophyta</taxon>
        <taxon>Tracheophyta</taxon>
        <taxon>Spermatophyta</taxon>
        <taxon>Magnoliopsida</taxon>
        <taxon>eudicotyledons</taxon>
        <taxon>Gunneridae</taxon>
        <taxon>Pentapetalae</taxon>
        <taxon>rosids</taxon>
        <taxon>fabids</taxon>
        <taxon>Fabales</taxon>
        <taxon>Fabaceae</taxon>
        <taxon>Papilionoideae</taxon>
        <taxon>50 kb inversion clade</taxon>
        <taxon>dalbergioids sensu lato</taxon>
        <taxon>Dalbergieae</taxon>
        <taxon>Pterocarpus clade</taxon>
        <taxon>Stylosanthes</taxon>
    </lineage>
</organism>
<dbReference type="InterPro" id="IPR010666">
    <property type="entry name" value="Znf_GRF"/>
</dbReference>
<dbReference type="Pfam" id="PF06839">
    <property type="entry name" value="Zn_ribbon_GRF"/>
    <property type="match status" value="1"/>
</dbReference>
<evidence type="ECO:0000256" key="2">
    <source>
        <dbReference type="ARBA" id="ARBA00022771"/>
    </source>
</evidence>
<keyword evidence="5" id="KW-0812">Transmembrane</keyword>
<dbReference type="PANTHER" id="PTHR33248">
    <property type="entry name" value="ZINC ION-BINDING PROTEIN"/>
    <property type="match status" value="1"/>
</dbReference>
<feature type="domain" description="GRF-type" evidence="6">
    <location>
        <begin position="20"/>
        <end position="62"/>
    </location>
</feature>
<keyword evidence="2 4" id="KW-0863">Zinc-finger</keyword>
<reference evidence="7 8" key="1">
    <citation type="journal article" date="2023" name="Plants (Basel)">
        <title>Bridging the Gap: Combining Genomics and Transcriptomics Approaches to Understand Stylosanthes scabra, an Orphan Legume from the Brazilian Caatinga.</title>
        <authorList>
            <person name="Ferreira-Neto J.R.C."/>
            <person name="da Silva M.D."/>
            <person name="Binneck E."/>
            <person name="de Melo N.F."/>
            <person name="da Silva R.H."/>
            <person name="de Melo A.L.T.M."/>
            <person name="Pandolfi V."/>
            <person name="Bustamante F.O."/>
            <person name="Brasileiro-Vidal A.C."/>
            <person name="Benko-Iseppon A.M."/>
        </authorList>
    </citation>
    <scope>NUCLEOTIDE SEQUENCE [LARGE SCALE GENOMIC DNA]</scope>
    <source>
        <tissue evidence="7">Leaves</tissue>
    </source>
</reference>
<evidence type="ECO:0000256" key="5">
    <source>
        <dbReference type="SAM" id="Phobius"/>
    </source>
</evidence>
<evidence type="ECO:0000313" key="7">
    <source>
        <dbReference type="EMBL" id="MED6138174.1"/>
    </source>
</evidence>
<evidence type="ECO:0000313" key="8">
    <source>
        <dbReference type="Proteomes" id="UP001341840"/>
    </source>
</evidence>
<proteinExistence type="predicted"/>
<evidence type="ECO:0000256" key="3">
    <source>
        <dbReference type="ARBA" id="ARBA00022833"/>
    </source>
</evidence>
<keyword evidence="8" id="KW-1185">Reference proteome</keyword>
<name>A0ABU6SP08_9FABA</name>
<evidence type="ECO:0000256" key="1">
    <source>
        <dbReference type="ARBA" id="ARBA00022723"/>
    </source>
</evidence>
<gene>
    <name evidence="7" type="ORF">PIB30_071784</name>
</gene>
<dbReference type="EMBL" id="JASCZI010061251">
    <property type="protein sequence ID" value="MED6138174.1"/>
    <property type="molecule type" value="Genomic_DNA"/>
</dbReference>